<dbReference type="Proteomes" id="UP000290365">
    <property type="component" value="Chromosome"/>
</dbReference>
<dbReference type="Pfam" id="PF10706">
    <property type="entry name" value="Aminoglyc_resit"/>
    <property type="match status" value="1"/>
</dbReference>
<dbReference type="OrthoDB" id="9800567at2"/>
<dbReference type="KEGG" id="kbs:EPA93_42365"/>
<dbReference type="AlphaFoldDB" id="A0A4P6K2X0"/>
<gene>
    <name evidence="1" type="ORF">EPA93_42365</name>
</gene>
<evidence type="ECO:0000313" key="2">
    <source>
        <dbReference type="Proteomes" id="UP000290365"/>
    </source>
</evidence>
<dbReference type="EMBL" id="CP035758">
    <property type="protein sequence ID" value="QBD82272.1"/>
    <property type="molecule type" value="Genomic_DNA"/>
</dbReference>
<sequence>MRNRDVLEILNILEQAGIKVWLDGGWGIDALIGRQTRTHSDLDLVINLKQVEQAQQALALKGFAAQEDELPNRIVFQDHNTRQIDFHPVTFDRNGAGIQQLPDGQAFSYAAQGFTTRGTIDGQVVSCISPEVQADCHYGYEPDEDDWHDMQLLRTHFGITLHKPYQ</sequence>
<dbReference type="RefSeq" id="WP_129893341.1">
    <property type="nucleotide sequence ID" value="NZ_CP035758.1"/>
</dbReference>
<protein>
    <submittedName>
        <fullName evidence="1">Amino acid transporter</fullName>
    </submittedName>
</protein>
<keyword evidence="2" id="KW-1185">Reference proteome</keyword>
<dbReference type="InterPro" id="IPR019646">
    <property type="entry name" value="Aminoglyc_AdlTrfase"/>
</dbReference>
<reference evidence="1 2" key="1">
    <citation type="submission" date="2019-01" db="EMBL/GenBank/DDBJ databases">
        <title>Ktedonosporobacter rubrisoli SCAWS-G2.</title>
        <authorList>
            <person name="Huang Y."/>
            <person name="Yan B."/>
        </authorList>
    </citation>
    <scope>NUCLEOTIDE SEQUENCE [LARGE SCALE GENOMIC DNA]</scope>
    <source>
        <strain evidence="1 2">SCAWS-G2</strain>
    </source>
</reference>
<accession>A0A4P6K2X0</accession>
<evidence type="ECO:0000313" key="1">
    <source>
        <dbReference type="EMBL" id="QBD82272.1"/>
    </source>
</evidence>
<organism evidence="1 2">
    <name type="scientific">Ktedonosporobacter rubrisoli</name>
    <dbReference type="NCBI Taxonomy" id="2509675"/>
    <lineage>
        <taxon>Bacteria</taxon>
        <taxon>Bacillati</taxon>
        <taxon>Chloroflexota</taxon>
        <taxon>Ktedonobacteria</taxon>
        <taxon>Ktedonobacterales</taxon>
        <taxon>Ktedonosporobacteraceae</taxon>
        <taxon>Ktedonosporobacter</taxon>
    </lineage>
</organism>
<dbReference type="Gene3D" id="3.30.460.40">
    <property type="match status" value="1"/>
</dbReference>
<name>A0A4P6K2X0_KTERU</name>
<proteinExistence type="predicted"/>